<evidence type="ECO:0000259" key="2">
    <source>
        <dbReference type="Pfam" id="PF02557"/>
    </source>
</evidence>
<dbReference type="SUPFAM" id="SSF55166">
    <property type="entry name" value="Hedgehog/DD-peptidase"/>
    <property type="match status" value="1"/>
</dbReference>
<accession>F2NUJ4</accession>
<dbReference type="GO" id="GO:0006508">
    <property type="term" value="P:proteolysis"/>
    <property type="evidence" value="ECO:0007669"/>
    <property type="project" value="InterPro"/>
</dbReference>
<dbReference type="GO" id="GO:0008233">
    <property type="term" value="F:peptidase activity"/>
    <property type="evidence" value="ECO:0007669"/>
    <property type="project" value="InterPro"/>
</dbReference>
<dbReference type="STRING" id="869209.Tresu_0616"/>
<proteinExistence type="predicted"/>
<reference evidence="4" key="2">
    <citation type="submission" date="2011-04" db="EMBL/GenBank/DDBJ databases">
        <title>The complete genome of chromosome of Treponema succinifaciens DSM 2489.</title>
        <authorList>
            <person name="Lucas S."/>
            <person name="Copeland A."/>
            <person name="Lapidus A."/>
            <person name="Bruce D."/>
            <person name="Goodwin L."/>
            <person name="Pitluck S."/>
            <person name="Peters L."/>
            <person name="Kyrpides N."/>
            <person name="Mavromatis K."/>
            <person name="Ivanova N."/>
            <person name="Ovchinnikova G."/>
            <person name="Teshima H."/>
            <person name="Detter J.C."/>
            <person name="Tapia R."/>
            <person name="Han C."/>
            <person name="Land M."/>
            <person name="Hauser L."/>
            <person name="Markowitz V."/>
            <person name="Cheng J.-F."/>
            <person name="Hugenholtz P."/>
            <person name="Woyke T."/>
            <person name="Wu D."/>
            <person name="Gronow S."/>
            <person name="Wellnitz S."/>
            <person name="Brambilla E."/>
            <person name="Klenk H.-P."/>
            <person name="Eisen J.A."/>
        </authorList>
    </citation>
    <scope>NUCLEOTIDE SEQUENCE [LARGE SCALE GENOMIC DNA]</scope>
    <source>
        <strain evidence="4">ATCC 33096 / DSM 2489 / 6091</strain>
    </source>
</reference>
<dbReference type="eggNOG" id="COG1876">
    <property type="taxonomic scope" value="Bacteria"/>
</dbReference>
<dbReference type="PANTHER" id="PTHR34385">
    <property type="entry name" value="D-ALANYL-D-ALANINE CARBOXYPEPTIDASE"/>
    <property type="match status" value="1"/>
</dbReference>
<dbReference type="OrthoDB" id="9792074at2"/>
<name>F2NUJ4_TRES6</name>
<organism evidence="3 4">
    <name type="scientific">Treponema succinifaciens (strain ATCC 33096 / DSM 2489 / 6091)</name>
    <dbReference type="NCBI Taxonomy" id="869209"/>
    <lineage>
        <taxon>Bacteria</taxon>
        <taxon>Pseudomonadati</taxon>
        <taxon>Spirochaetota</taxon>
        <taxon>Spirochaetia</taxon>
        <taxon>Spirochaetales</taxon>
        <taxon>Treponemataceae</taxon>
        <taxon>Treponema</taxon>
    </lineage>
</organism>
<reference evidence="3 4" key="1">
    <citation type="journal article" date="2011" name="Stand. Genomic Sci.">
        <title>Complete genome sequence of Treponema succinifaciens type strain (6091).</title>
        <authorList>
            <person name="Han C."/>
            <person name="Gronow S."/>
            <person name="Teshima H."/>
            <person name="Lapidus A."/>
            <person name="Nolan M."/>
            <person name="Lucas S."/>
            <person name="Hammon N."/>
            <person name="Deshpande S."/>
            <person name="Cheng J.F."/>
            <person name="Zeytun A."/>
            <person name="Tapia R."/>
            <person name="Goodwin L."/>
            <person name="Pitluck S."/>
            <person name="Liolios K."/>
            <person name="Pagani I."/>
            <person name="Ivanova N."/>
            <person name="Mavromatis K."/>
            <person name="Mikhailova N."/>
            <person name="Huntemann M."/>
            <person name="Pati A."/>
            <person name="Chen A."/>
            <person name="Palaniappan K."/>
            <person name="Land M."/>
            <person name="Hauser L."/>
            <person name="Brambilla E.M."/>
            <person name="Rohde M."/>
            <person name="Goker M."/>
            <person name="Woyke T."/>
            <person name="Bristow J."/>
            <person name="Eisen J.A."/>
            <person name="Markowitz V."/>
            <person name="Hugenholtz P."/>
            <person name="Kyrpides N.C."/>
            <person name="Klenk H.P."/>
            <person name="Detter J.C."/>
        </authorList>
    </citation>
    <scope>NUCLEOTIDE SEQUENCE [LARGE SCALE GENOMIC DNA]</scope>
    <source>
        <strain evidence="4">ATCC 33096 / DSM 2489 / 6091</strain>
    </source>
</reference>
<feature type="signal peptide" evidence="1">
    <location>
        <begin position="1"/>
        <end position="19"/>
    </location>
</feature>
<keyword evidence="4" id="KW-1185">Reference proteome</keyword>
<dbReference type="InterPro" id="IPR058193">
    <property type="entry name" value="VanY/YodJ_core_dom"/>
</dbReference>
<evidence type="ECO:0000256" key="1">
    <source>
        <dbReference type="SAM" id="SignalP"/>
    </source>
</evidence>
<dbReference type="EMBL" id="CP002631">
    <property type="protein sequence ID" value="AEB13557.1"/>
    <property type="molecule type" value="Genomic_DNA"/>
</dbReference>
<dbReference type="AlphaFoldDB" id="F2NUJ4"/>
<dbReference type="InterPro" id="IPR009045">
    <property type="entry name" value="Zn_M74/Hedgehog-like"/>
</dbReference>
<feature type="chain" id="PRO_5003284102" evidence="1">
    <location>
        <begin position="20"/>
        <end position="276"/>
    </location>
</feature>
<sequence>MTRKILLAAFAIAGIFCLAGCEKKAYAQSSKPIVKIPSAEEEKFSRVFQKMSARAKEAICVTEENKTEFIKDLYAILEEEKTFRPDDKSLFFLIDKKHTVSSSYAPKDLVSLKKNSLFDLNKAGMKIRPEAYSALNEMAQAALNDGIRLLVSSAYRSYSYQENLFNYWVSVDGLEEAERESARPGTSQHQLGTAVDFGSISDDFDKTQMGQWIYKNAADYGWSLSFPKGYEDVTGYRWECWHFRYIGKNACRFQQKWFGGIQQFMLEFIDCWKNTN</sequence>
<dbReference type="InterPro" id="IPR003709">
    <property type="entry name" value="VanY-like_core_dom"/>
</dbReference>
<gene>
    <name evidence="3" type="ordered locus">Tresu_0616</name>
</gene>
<dbReference type="Gene3D" id="3.30.1380.10">
    <property type="match status" value="1"/>
</dbReference>
<dbReference type="Pfam" id="PF02557">
    <property type="entry name" value="VanY"/>
    <property type="match status" value="1"/>
</dbReference>
<dbReference type="InterPro" id="IPR052179">
    <property type="entry name" value="DD-CPase-like"/>
</dbReference>
<keyword evidence="1" id="KW-0732">Signal</keyword>
<dbReference type="CDD" id="cd14852">
    <property type="entry name" value="LD-carboxypeptidase"/>
    <property type="match status" value="1"/>
</dbReference>
<dbReference type="RefSeq" id="WP_013700864.1">
    <property type="nucleotide sequence ID" value="NC_015385.1"/>
</dbReference>
<evidence type="ECO:0000313" key="3">
    <source>
        <dbReference type="EMBL" id="AEB13557.1"/>
    </source>
</evidence>
<dbReference type="KEGG" id="tsu:Tresu_0616"/>
<protein>
    <submittedName>
        <fullName evidence="3">Peptidase M15B and M15C DD-carboxypeptidase VanY/endolysin</fullName>
    </submittedName>
</protein>
<evidence type="ECO:0000313" key="4">
    <source>
        <dbReference type="Proteomes" id="UP000006852"/>
    </source>
</evidence>
<dbReference type="HOGENOM" id="CLU_054193_4_0_12"/>
<dbReference type="PANTHER" id="PTHR34385:SF1">
    <property type="entry name" value="PEPTIDOGLYCAN L-ALANYL-D-GLUTAMATE ENDOPEPTIDASE CWLK"/>
    <property type="match status" value="1"/>
</dbReference>
<dbReference type="GeneID" id="302997817"/>
<feature type="domain" description="D-alanyl-D-alanine carboxypeptidase-like core" evidence="2">
    <location>
        <begin position="126"/>
        <end position="248"/>
    </location>
</feature>
<dbReference type="Proteomes" id="UP000006852">
    <property type="component" value="Chromosome"/>
</dbReference>